<accession>A0ABQ6G3P5</accession>
<organism evidence="1 2">
    <name type="scientific">Dictyobacter halimunensis</name>
    <dbReference type="NCBI Taxonomy" id="3026934"/>
    <lineage>
        <taxon>Bacteria</taxon>
        <taxon>Bacillati</taxon>
        <taxon>Chloroflexota</taxon>
        <taxon>Ktedonobacteria</taxon>
        <taxon>Ktedonobacterales</taxon>
        <taxon>Dictyobacteraceae</taxon>
        <taxon>Dictyobacter</taxon>
    </lineage>
</organism>
<gene>
    <name evidence="1" type="ORF">KDH_79730</name>
</gene>
<evidence type="ECO:0000313" key="2">
    <source>
        <dbReference type="Proteomes" id="UP001344906"/>
    </source>
</evidence>
<protein>
    <submittedName>
        <fullName evidence="1">Uncharacterized protein</fullName>
    </submittedName>
</protein>
<name>A0ABQ6G3P5_9CHLR</name>
<dbReference type="EMBL" id="BSRI01000003">
    <property type="protein sequence ID" value="GLV61157.1"/>
    <property type="molecule type" value="Genomic_DNA"/>
</dbReference>
<dbReference type="Proteomes" id="UP001344906">
    <property type="component" value="Unassembled WGS sequence"/>
</dbReference>
<proteinExistence type="predicted"/>
<evidence type="ECO:0000313" key="1">
    <source>
        <dbReference type="EMBL" id="GLV61157.1"/>
    </source>
</evidence>
<reference evidence="1 2" key="1">
    <citation type="submission" date="2023-02" db="EMBL/GenBank/DDBJ databases">
        <title>Dictyobacter halimunensis sp. nov., a new member of the class Ktedonobacteria from forest soil in a geothermal area.</title>
        <authorList>
            <person name="Rachmania M.K."/>
            <person name="Ningsih F."/>
            <person name="Sakai Y."/>
            <person name="Yabe S."/>
            <person name="Yokota A."/>
            <person name="Sjamsuridzal W."/>
        </authorList>
    </citation>
    <scope>NUCLEOTIDE SEQUENCE [LARGE SCALE GENOMIC DNA]</scope>
    <source>
        <strain evidence="1 2">S3.2.2.5</strain>
    </source>
</reference>
<sequence length="105" mass="11815">MAKIKEVIRTYQARCEQAVLQAEPESAEFMAYTPLLDVFKKHQNNPDPILLMSNLTAATVHRALPLAEREVHVKARQAQQIAQTFVGEFQQDAGLDGISFRAIIH</sequence>
<keyword evidence="2" id="KW-1185">Reference proteome</keyword>
<comment type="caution">
    <text evidence="1">The sequence shown here is derived from an EMBL/GenBank/DDBJ whole genome shotgun (WGS) entry which is preliminary data.</text>
</comment>
<dbReference type="RefSeq" id="WP_338258569.1">
    <property type="nucleotide sequence ID" value="NZ_BSRI01000003.1"/>
</dbReference>